<evidence type="ECO:0000313" key="1">
    <source>
        <dbReference type="EMBL" id="TDM15189.1"/>
    </source>
</evidence>
<dbReference type="RefSeq" id="WP_133420419.1">
    <property type="nucleotide sequence ID" value="NZ_SDGP01000007.1"/>
</dbReference>
<evidence type="ECO:0000313" key="2">
    <source>
        <dbReference type="Proteomes" id="UP000294865"/>
    </source>
</evidence>
<gene>
    <name evidence="1" type="ORF">ETI04_10805</name>
</gene>
<organism evidence="1 2">
    <name type="scientific">Macrococcoides canis</name>
    <dbReference type="NCBI Taxonomy" id="1855823"/>
    <lineage>
        <taxon>Bacteria</taxon>
        <taxon>Bacillati</taxon>
        <taxon>Bacillota</taxon>
        <taxon>Bacilli</taxon>
        <taxon>Bacillales</taxon>
        <taxon>Staphylococcaceae</taxon>
        <taxon>Macrococcoides</taxon>
    </lineage>
</organism>
<dbReference type="AlphaFoldDB" id="A0A4R6C1R4"/>
<dbReference type="EMBL" id="SDQG01000009">
    <property type="protein sequence ID" value="TDM15189.1"/>
    <property type="molecule type" value="Genomic_DNA"/>
</dbReference>
<proteinExistence type="predicted"/>
<accession>A0A4R6C1R4</accession>
<reference evidence="1 2" key="1">
    <citation type="submission" date="2019-01" db="EMBL/GenBank/DDBJ databases">
        <title>Draft genome sequences of Macrococcus caseolyticus, Macrococcus canis, Macrococcus bohemicus and Macrococcus goetzii.</title>
        <authorList>
            <person name="Mazhar S."/>
            <person name="Altermann E."/>
            <person name="Hill C."/>
            <person name="Mcauliffe O."/>
        </authorList>
    </citation>
    <scope>NUCLEOTIDE SEQUENCE [LARGE SCALE GENOMIC DNA]</scope>
    <source>
        <strain evidence="1 2">DPC7162</strain>
    </source>
</reference>
<dbReference type="Proteomes" id="UP000294865">
    <property type="component" value="Unassembled WGS sequence"/>
</dbReference>
<comment type="caution">
    <text evidence="1">The sequence shown here is derived from an EMBL/GenBank/DDBJ whole genome shotgun (WGS) entry which is preliminary data.</text>
</comment>
<protein>
    <submittedName>
        <fullName evidence="1">Uncharacterized protein</fullName>
    </submittedName>
</protein>
<name>A0A4R6C1R4_9STAP</name>
<sequence length="195" mass="23040">MSGFVEPKKVAIKRDRNERKKNKDRTIDLNILHVIPYKQITKEGYLLLEDNTYAEIYQFETHALNTINADEKARLMTQLASFYRINIEDIKVISFKYPSDSEAQQLYWLHKYETTTNPLQRAYQQDNIRRLQISAKTHKEMDHYVFVYADSKKGMSVVKDNIRQTSGGLLRKNPLSQKKKTNVLFQLNNMNTQYI</sequence>